<dbReference type="PANTHER" id="PTHR30383">
    <property type="entry name" value="THIOESTERASE 1/PROTEASE 1/LYSOPHOSPHOLIPASE L1"/>
    <property type="match status" value="1"/>
</dbReference>
<dbReference type="CDD" id="cd00229">
    <property type="entry name" value="SGNH_hydrolase"/>
    <property type="match status" value="1"/>
</dbReference>
<sequence>MSALVFALGSAFGPRANRPNANEPAPAPGSAAATAPVVAFYGDSYTLGTGASDPANRWSTVICAERGWTEVNPSTNGLGFVNHRDPLPPAYPPSDEVSEVIAAQPDIVVITMGLNDNFSMPGRADAIQAAITADFDRLRTQLPDARLIAVEPFWYTDERPDSVEQIIGWVHAAADRVGADWIPGASRWIEHHPEWMADDGLHPNDEGYAQMSSRMDAALRDLGL</sequence>
<reference evidence="2 3" key="1">
    <citation type="submission" date="2017-04" db="EMBL/GenBank/DDBJ databases">
        <authorList>
            <person name="Afonso C.L."/>
            <person name="Miller P.J."/>
            <person name="Scott M.A."/>
            <person name="Spackman E."/>
            <person name="Goraichik I."/>
            <person name="Dimitrov K.M."/>
            <person name="Suarez D.L."/>
            <person name="Swayne D.E."/>
        </authorList>
    </citation>
    <scope>NUCLEOTIDE SEQUENCE [LARGE SCALE GENOMIC DNA]</scope>
    <source>
        <strain evidence="3">XA(T)</strain>
    </source>
</reference>
<feature type="domain" description="SGNH hydrolase-type esterase" evidence="1">
    <location>
        <begin position="40"/>
        <end position="209"/>
    </location>
</feature>
<dbReference type="Proteomes" id="UP000192775">
    <property type="component" value="Chromosome"/>
</dbReference>
<evidence type="ECO:0000313" key="2">
    <source>
        <dbReference type="EMBL" id="ARJ07390.1"/>
    </source>
</evidence>
<dbReference type="SUPFAM" id="SSF52266">
    <property type="entry name" value="SGNH hydrolase"/>
    <property type="match status" value="1"/>
</dbReference>
<dbReference type="InterPro" id="IPR036514">
    <property type="entry name" value="SGNH_hydro_sf"/>
</dbReference>
<dbReference type="InterPro" id="IPR051532">
    <property type="entry name" value="Ester_Hydrolysis_Enzymes"/>
</dbReference>
<dbReference type="STRING" id="1619308.B5808_13670"/>
<evidence type="ECO:0000259" key="1">
    <source>
        <dbReference type="Pfam" id="PF13472"/>
    </source>
</evidence>
<keyword evidence="3" id="KW-1185">Reference proteome</keyword>
<dbReference type="InterPro" id="IPR013830">
    <property type="entry name" value="SGNH_hydro"/>
</dbReference>
<dbReference type="Pfam" id="PF13472">
    <property type="entry name" value="Lipase_GDSL_2"/>
    <property type="match status" value="1"/>
</dbReference>
<gene>
    <name evidence="2" type="ORF">B5808_13670</name>
</gene>
<name>A0A1X9LZA5_9MICO</name>
<accession>A0A1X9LZA5</accession>
<dbReference type="Gene3D" id="3.40.50.1110">
    <property type="entry name" value="SGNH hydrolase"/>
    <property type="match status" value="1"/>
</dbReference>
<organism evidence="2 3">
    <name type="scientific">Cnuibacter physcomitrellae</name>
    <dbReference type="NCBI Taxonomy" id="1619308"/>
    <lineage>
        <taxon>Bacteria</taxon>
        <taxon>Bacillati</taxon>
        <taxon>Actinomycetota</taxon>
        <taxon>Actinomycetes</taxon>
        <taxon>Micrococcales</taxon>
        <taxon>Microbacteriaceae</taxon>
        <taxon>Cnuibacter</taxon>
    </lineage>
</organism>
<proteinExistence type="predicted"/>
<protein>
    <submittedName>
        <fullName evidence="2">G-D-S-L family lipolytic protein</fullName>
    </submittedName>
</protein>
<evidence type="ECO:0000313" key="3">
    <source>
        <dbReference type="Proteomes" id="UP000192775"/>
    </source>
</evidence>
<dbReference type="AlphaFoldDB" id="A0A1X9LZA5"/>
<dbReference type="KEGG" id="cphy:B5808_13670"/>
<dbReference type="EMBL" id="CP020715">
    <property type="protein sequence ID" value="ARJ07390.1"/>
    <property type="molecule type" value="Genomic_DNA"/>
</dbReference>